<accession>A0ACB9I1Y1</accession>
<evidence type="ECO:0000313" key="1">
    <source>
        <dbReference type="EMBL" id="KAI3801556.1"/>
    </source>
</evidence>
<sequence length="448" mass="50096">MRVFNKTSCIVKPADQTWSGKLALSELDQTGVTTHVPTIYFYKQSPQDWLTVLQTLKTSLSSTLVHFSPLAGRLSFIAGGRLELECNAQGVRFMEAYADTKLVELDTLLPSPIYHQLIPSIDYQNTPLEEIPLLVLQVTRFACGGFSLGFNISHVVADGQSALHFVSEWARVCRGESIETPPYLDRKVLRAGDPPRTCEMINREEFGPPPVLIDDQSGENEREKETTVTMLKLTTTQVDKLRNKANESRKSYTSHGYTRYEAITAHIWRTSCKARNHKPEQPTALAISVDVRSKMRPPLPQKYFGNAIVNVIATGCSGEIVSKPLGFVSGKIRDVISKVDDEYVNSVIDFLKNQDDLSQFRELIPMDGDEGHFYGNPNVGVISWLTLPIYGADFGWGKEVHMGPGTHESDGDSLILYGKDGDGSLVVALCLQMRHMEDFKKLFYQDIE</sequence>
<dbReference type="Proteomes" id="UP001056120">
    <property type="component" value="Linkage Group LG10"/>
</dbReference>
<organism evidence="1 2">
    <name type="scientific">Smallanthus sonchifolius</name>
    <dbReference type="NCBI Taxonomy" id="185202"/>
    <lineage>
        <taxon>Eukaryota</taxon>
        <taxon>Viridiplantae</taxon>
        <taxon>Streptophyta</taxon>
        <taxon>Embryophyta</taxon>
        <taxon>Tracheophyta</taxon>
        <taxon>Spermatophyta</taxon>
        <taxon>Magnoliopsida</taxon>
        <taxon>eudicotyledons</taxon>
        <taxon>Gunneridae</taxon>
        <taxon>Pentapetalae</taxon>
        <taxon>asterids</taxon>
        <taxon>campanulids</taxon>
        <taxon>Asterales</taxon>
        <taxon>Asteraceae</taxon>
        <taxon>Asteroideae</taxon>
        <taxon>Heliantheae alliance</taxon>
        <taxon>Millerieae</taxon>
        <taxon>Smallanthus</taxon>
    </lineage>
</organism>
<reference evidence="1 2" key="2">
    <citation type="journal article" date="2022" name="Mol. Ecol. Resour.">
        <title>The genomes of chicory, endive, great burdock and yacon provide insights into Asteraceae paleo-polyploidization history and plant inulin production.</title>
        <authorList>
            <person name="Fan W."/>
            <person name="Wang S."/>
            <person name="Wang H."/>
            <person name="Wang A."/>
            <person name="Jiang F."/>
            <person name="Liu H."/>
            <person name="Zhao H."/>
            <person name="Xu D."/>
            <person name="Zhang Y."/>
        </authorList>
    </citation>
    <scope>NUCLEOTIDE SEQUENCE [LARGE SCALE GENOMIC DNA]</scope>
    <source>
        <strain evidence="2">cv. Yunnan</strain>
        <tissue evidence="1">Leaves</tissue>
    </source>
</reference>
<keyword evidence="2" id="KW-1185">Reference proteome</keyword>
<name>A0ACB9I1Y1_9ASTR</name>
<dbReference type="EMBL" id="CM042027">
    <property type="protein sequence ID" value="KAI3801556.1"/>
    <property type="molecule type" value="Genomic_DNA"/>
</dbReference>
<evidence type="ECO:0000313" key="2">
    <source>
        <dbReference type="Proteomes" id="UP001056120"/>
    </source>
</evidence>
<protein>
    <submittedName>
        <fullName evidence="1">Uncharacterized protein</fullName>
    </submittedName>
</protein>
<proteinExistence type="predicted"/>
<comment type="caution">
    <text evidence="1">The sequence shown here is derived from an EMBL/GenBank/DDBJ whole genome shotgun (WGS) entry which is preliminary data.</text>
</comment>
<gene>
    <name evidence="1" type="ORF">L1987_29664</name>
</gene>
<reference evidence="2" key="1">
    <citation type="journal article" date="2022" name="Mol. Ecol. Resour.">
        <title>The genomes of chicory, endive, great burdock and yacon provide insights into Asteraceae palaeo-polyploidization history and plant inulin production.</title>
        <authorList>
            <person name="Fan W."/>
            <person name="Wang S."/>
            <person name="Wang H."/>
            <person name="Wang A."/>
            <person name="Jiang F."/>
            <person name="Liu H."/>
            <person name="Zhao H."/>
            <person name="Xu D."/>
            <person name="Zhang Y."/>
        </authorList>
    </citation>
    <scope>NUCLEOTIDE SEQUENCE [LARGE SCALE GENOMIC DNA]</scope>
    <source>
        <strain evidence="2">cv. Yunnan</strain>
    </source>
</reference>